<evidence type="ECO:0000313" key="4">
    <source>
        <dbReference type="EMBL" id="QIB69079.1"/>
    </source>
</evidence>
<accession>A0A858BV62</accession>
<dbReference type="Proteomes" id="UP000466848">
    <property type="component" value="Chromosome"/>
</dbReference>
<evidence type="ECO:0000256" key="2">
    <source>
        <dbReference type="ARBA" id="ARBA00023098"/>
    </source>
</evidence>
<keyword evidence="3" id="KW-0456">Lyase</keyword>
<organism evidence="4 5">
    <name type="scientific">Aminipila butyrica</name>
    <dbReference type="NCBI Taxonomy" id="433296"/>
    <lineage>
        <taxon>Bacteria</taxon>
        <taxon>Bacillati</taxon>
        <taxon>Bacillota</taxon>
        <taxon>Clostridia</taxon>
        <taxon>Peptostreptococcales</taxon>
        <taxon>Anaerovoracaceae</taxon>
        <taxon>Aminipila</taxon>
    </lineage>
</organism>
<dbReference type="InterPro" id="IPR029045">
    <property type="entry name" value="ClpP/crotonase-like_dom_sf"/>
</dbReference>
<dbReference type="Pfam" id="PF00378">
    <property type="entry name" value="ECH_1"/>
    <property type="match status" value="1"/>
</dbReference>
<dbReference type="GO" id="GO:0016829">
    <property type="term" value="F:lyase activity"/>
    <property type="evidence" value="ECO:0007669"/>
    <property type="project" value="UniProtKB-KW"/>
</dbReference>
<dbReference type="Gene3D" id="3.90.226.10">
    <property type="entry name" value="2-enoyl-CoA Hydratase, Chain A, domain 1"/>
    <property type="match status" value="1"/>
</dbReference>
<keyword evidence="4" id="KW-0413">Isomerase</keyword>
<proteinExistence type="inferred from homology"/>
<dbReference type="CDD" id="cd06558">
    <property type="entry name" value="crotonase-like"/>
    <property type="match status" value="1"/>
</dbReference>
<dbReference type="RefSeq" id="WP_163066012.1">
    <property type="nucleotide sequence ID" value="NZ_CP048649.1"/>
</dbReference>
<dbReference type="KEGG" id="abut:Ami103574_06980"/>
<protein>
    <submittedName>
        <fullName evidence="4">Enoyl-CoA hydratase/isomerase family protein</fullName>
    </submittedName>
</protein>
<keyword evidence="2" id="KW-0443">Lipid metabolism</keyword>
<evidence type="ECO:0000256" key="3">
    <source>
        <dbReference type="ARBA" id="ARBA00023239"/>
    </source>
</evidence>
<dbReference type="InterPro" id="IPR001753">
    <property type="entry name" value="Enoyl-CoA_hydra/iso"/>
</dbReference>
<evidence type="ECO:0000256" key="1">
    <source>
        <dbReference type="ARBA" id="ARBA00005254"/>
    </source>
</evidence>
<keyword evidence="5" id="KW-1185">Reference proteome</keyword>
<name>A0A858BV62_9FIRM</name>
<sequence length="257" mass="28117">MSIQYDVQHGVALITINRPEKLNALTLQMYEELANAFKEAGNSPEVSVCILTGAGEKAFCVGADLTESIPHLAAGHYISEWDDAHLKHTPMYKPIIAAVNGFCMGGGFEILFSTDIRLASEEALFSLPEVGLGVVPAGGTLVRLARQIPYAKAMELILTGKSITAQEALEYGILNYVVKPKELLSQAFKLAERITERSPVAVQGAKEAVIKLLSLPMDQAFDTEALLGYKVFMNPDAKEGLDAFYNKRKPDFPSRRR</sequence>
<dbReference type="PANTHER" id="PTHR11941:SF169">
    <property type="entry name" value="(7AS)-7A-METHYL-1,5-DIOXO-2,3,5,6,7,7A-HEXAHYDRO-1H-INDENE-CARBOXYL-COA HYDROLASE"/>
    <property type="match status" value="1"/>
</dbReference>
<dbReference type="FunFam" id="3.90.226.10:FF:000009">
    <property type="entry name" value="Carnitinyl-CoA dehydratase"/>
    <property type="match status" value="1"/>
</dbReference>
<dbReference type="GO" id="GO:0006635">
    <property type="term" value="P:fatty acid beta-oxidation"/>
    <property type="evidence" value="ECO:0007669"/>
    <property type="project" value="TreeGrafter"/>
</dbReference>
<gene>
    <name evidence="4" type="ORF">Ami103574_06980</name>
</gene>
<dbReference type="SUPFAM" id="SSF52096">
    <property type="entry name" value="ClpP/crotonase"/>
    <property type="match status" value="1"/>
</dbReference>
<dbReference type="EMBL" id="CP048649">
    <property type="protein sequence ID" value="QIB69079.1"/>
    <property type="molecule type" value="Genomic_DNA"/>
</dbReference>
<dbReference type="AlphaFoldDB" id="A0A858BV62"/>
<dbReference type="GO" id="GO:0016853">
    <property type="term" value="F:isomerase activity"/>
    <property type="evidence" value="ECO:0007669"/>
    <property type="project" value="UniProtKB-KW"/>
</dbReference>
<reference evidence="4 5" key="1">
    <citation type="submission" date="2020-02" db="EMBL/GenBank/DDBJ databases">
        <authorList>
            <person name="Kim Y.B."/>
            <person name="Roh S.W."/>
        </authorList>
    </citation>
    <scope>NUCLEOTIDE SEQUENCE [LARGE SCALE GENOMIC DNA]</scope>
    <source>
        <strain evidence="4 5">DSM 103574</strain>
    </source>
</reference>
<dbReference type="PANTHER" id="PTHR11941">
    <property type="entry name" value="ENOYL-COA HYDRATASE-RELATED"/>
    <property type="match status" value="1"/>
</dbReference>
<evidence type="ECO:0000313" key="5">
    <source>
        <dbReference type="Proteomes" id="UP000466848"/>
    </source>
</evidence>
<comment type="similarity">
    <text evidence="1">Belongs to the enoyl-CoA hydratase/isomerase family.</text>
</comment>